<sequence length="294" mass="33157">MKLSSFLLAGIGLASWAEAAPTILSRETTPSLFARARDEAIYKFIRDWTGYSNVQADQKIVEAYDKAVKIEPENFAQKEQVMWPPLAVGGSFGLEVLSWLKRTGDRASVIEVGAFFAPDTRWLAYKGIDPKRLVATNLKDGVFDIAFNFWKDEKKLEKGNFHAPFDLTDGSNVKKLEESANTLLATNVLHLFNLDKQKEMASNMLRLMKRGGPARMYIQGMGLHDGRDVGSRYVHSDKTTDAMWNEILKSDHWNDKVKSSVVKTTFNNQPTPDRNIPGGMRPGYLTTRVFVDFK</sequence>
<evidence type="ECO:0000313" key="7">
    <source>
        <dbReference type="Proteomes" id="UP001295740"/>
    </source>
</evidence>
<dbReference type="InterPro" id="IPR051654">
    <property type="entry name" value="Meroterpenoid_MTases"/>
</dbReference>
<dbReference type="SUPFAM" id="SSF53335">
    <property type="entry name" value="S-adenosyl-L-methionine-dependent methyltransferases"/>
    <property type="match status" value="1"/>
</dbReference>
<feature type="signal peptide" evidence="5">
    <location>
        <begin position="1"/>
        <end position="19"/>
    </location>
</feature>
<evidence type="ECO:0000256" key="4">
    <source>
        <dbReference type="ARBA" id="ARBA00038314"/>
    </source>
</evidence>
<dbReference type="InterPro" id="IPR029063">
    <property type="entry name" value="SAM-dependent_MTases_sf"/>
</dbReference>
<evidence type="ECO:0000256" key="3">
    <source>
        <dbReference type="ARBA" id="ARBA00022691"/>
    </source>
</evidence>
<dbReference type="AlphaFoldDB" id="A0AAI8YHD0"/>
<evidence type="ECO:0000256" key="5">
    <source>
        <dbReference type="SAM" id="SignalP"/>
    </source>
</evidence>
<dbReference type="PANTHER" id="PTHR35897:SF1">
    <property type="entry name" value="METHYLTRANSFERASE AUSD"/>
    <property type="match status" value="1"/>
</dbReference>
<evidence type="ECO:0000313" key="6">
    <source>
        <dbReference type="EMBL" id="CAJ2504814.1"/>
    </source>
</evidence>
<dbReference type="PANTHER" id="PTHR35897">
    <property type="entry name" value="METHYLTRANSFERASE AUSD"/>
    <property type="match status" value="1"/>
</dbReference>
<keyword evidence="3" id="KW-0949">S-adenosyl-L-methionine</keyword>
<keyword evidence="5" id="KW-0732">Signal</keyword>
<evidence type="ECO:0000256" key="2">
    <source>
        <dbReference type="ARBA" id="ARBA00022679"/>
    </source>
</evidence>
<feature type="chain" id="PRO_5042545408" evidence="5">
    <location>
        <begin position="20"/>
        <end position="294"/>
    </location>
</feature>
<reference evidence="6" key="1">
    <citation type="submission" date="2023-10" db="EMBL/GenBank/DDBJ databases">
        <authorList>
            <person name="Hackl T."/>
        </authorList>
    </citation>
    <scope>NUCLEOTIDE SEQUENCE</scope>
</reference>
<organism evidence="6 7">
    <name type="scientific">Anthostomella pinea</name>
    <dbReference type="NCBI Taxonomy" id="933095"/>
    <lineage>
        <taxon>Eukaryota</taxon>
        <taxon>Fungi</taxon>
        <taxon>Dikarya</taxon>
        <taxon>Ascomycota</taxon>
        <taxon>Pezizomycotina</taxon>
        <taxon>Sordariomycetes</taxon>
        <taxon>Xylariomycetidae</taxon>
        <taxon>Xylariales</taxon>
        <taxon>Xylariaceae</taxon>
        <taxon>Anthostomella</taxon>
    </lineage>
</organism>
<dbReference type="GO" id="GO:0016740">
    <property type="term" value="F:transferase activity"/>
    <property type="evidence" value="ECO:0007669"/>
    <property type="project" value="UniProtKB-KW"/>
</dbReference>
<evidence type="ECO:0000256" key="1">
    <source>
        <dbReference type="ARBA" id="ARBA00005179"/>
    </source>
</evidence>
<keyword evidence="7" id="KW-1185">Reference proteome</keyword>
<dbReference type="Proteomes" id="UP001295740">
    <property type="component" value="Unassembled WGS sequence"/>
</dbReference>
<protein>
    <submittedName>
        <fullName evidence="6">Uu.00g122080.m01.CDS01</fullName>
    </submittedName>
</protein>
<accession>A0AAI8YHD0</accession>
<gene>
    <name evidence="6" type="ORF">KHLLAP_LOCUS5282</name>
</gene>
<dbReference type="EMBL" id="CAUWAG010000007">
    <property type="protein sequence ID" value="CAJ2504814.1"/>
    <property type="molecule type" value="Genomic_DNA"/>
</dbReference>
<comment type="similarity">
    <text evidence="4">Belongs to the class I-like SAM-binding methyltransferase superfamily.</text>
</comment>
<proteinExistence type="inferred from homology"/>
<comment type="pathway">
    <text evidence="1">Secondary metabolite biosynthesis.</text>
</comment>
<keyword evidence="2" id="KW-0808">Transferase</keyword>
<name>A0AAI8YHD0_9PEZI</name>
<comment type="caution">
    <text evidence="6">The sequence shown here is derived from an EMBL/GenBank/DDBJ whole genome shotgun (WGS) entry which is preliminary data.</text>
</comment>